<evidence type="ECO:0000256" key="3">
    <source>
        <dbReference type="ARBA" id="ARBA00022771"/>
    </source>
</evidence>
<dbReference type="CDD" id="cd00202">
    <property type="entry name" value="ZnF_GATA"/>
    <property type="match status" value="1"/>
</dbReference>
<keyword evidence="3 10" id="KW-0863">Zinc-finger</keyword>
<dbReference type="GO" id="GO:0030154">
    <property type="term" value="P:cell differentiation"/>
    <property type="evidence" value="ECO:0007669"/>
    <property type="project" value="TreeGrafter"/>
</dbReference>
<evidence type="ECO:0000256" key="2">
    <source>
        <dbReference type="ARBA" id="ARBA00022723"/>
    </source>
</evidence>
<dbReference type="GO" id="GO:0043565">
    <property type="term" value="F:sequence-specific DNA binding"/>
    <property type="evidence" value="ECO:0007669"/>
    <property type="project" value="InterPro"/>
</dbReference>
<dbReference type="AlphaFoldDB" id="A0A6A1WR62"/>
<evidence type="ECO:0000256" key="9">
    <source>
        <dbReference type="ARBA" id="ARBA00023242"/>
    </source>
</evidence>
<dbReference type="PROSITE" id="PS50114">
    <property type="entry name" value="GATA_ZN_FINGER_2"/>
    <property type="match status" value="1"/>
</dbReference>
<evidence type="ECO:0000256" key="7">
    <source>
        <dbReference type="ARBA" id="ARBA00023159"/>
    </source>
</evidence>
<sequence>MTGSSHLNENVNGISDECFEDIIKFFDFPLEDVEENVGGEDWNTKLDWFDPPSLDVLADLSRGFSGQICSDASKNPQNFSAPVSSFLSVETEETEYIESQIMKLQNIRDDKISPPKEPPVTGEATSSRSDLLHKSSDEKGFRLFQTSSPVSVLESSSSCSVENPATFDLKIIIPLKRARSKRQCRPNFNRHFLNALLSVAPKISHPSAACESGSETDPNESLSPHLRRKMRKKKNLAVLSGATEARNYSSQGPGSTRKCMHCEVTKTPQWREGPMGPKTLCNACGVRYRSGRLFPEYRPVASPTFVASLHSNSHKKVVEMRSKPSPGARMRDIVNVSSLVQGVLNA</sequence>
<keyword evidence="5" id="KW-0805">Transcription regulation</keyword>
<dbReference type="Proteomes" id="UP000516437">
    <property type="component" value="Chromosome 1"/>
</dbReference>
<name>A0A6A1WR62_9ROSI</name>
<dbReference type="OrthoDB" id="2162994at2759"/>
<keyword evidence="8" id="KW-0804">Transcription</keyword>
<dbReference type="SUPFAM" id="SSF57716">
    <property type="entry name" value="Glucocorticoid receptor-like (DNA-binding domain)"/>
    <property type="match status" value="1"/>
</dbReference>
<dbReference type="PROSITE" id="PS00344">
    <property type="entry name" value="GATA_ZN_FINGER_1"/>
    <property type="match status" value="1"/>
</dbReference>
<feature type="region of interest" description="Disordered" evidence="11">
    <location>
        <begin position="109"/>
        <end position="132"/>
    </location>
</feature>
<dbReference type="EMBL" id="RXIC02000019">
    <property type="protein sequence ID" value="KAB1226258.1"/>
    <property type="molecule type" value="Genomic_DNA"/>
</dbReference>
<dbReference type="Gene3D" id="3.30.50.10">
    <property type="entry name" value="Erythroid Transcription Factor GATA-1, subunit A"/>
    <property type="match status" value="1"/>
</dbReference>
<evidence type="ECO:0000256" key="5">
    <source>
        <dbReference type="ARBA" id="ARBA00023015"/>
    </source>
</evidence>
<dbReference type="InterPro" id="IPR000679">
    <property type="entry name" value="Znf_GATA"/>
</dbReference>
<proteinExistence type="inferred from homology"/>
<dbReference type="GO" id="GO:0008270">
    <property type="term" value="F:zinc ion binding"/>
    <property type="evidence" value="ECO:0007669"/>
    <property type="project" value="UniProtKB-KW"/>
</dbReference>
<feature type="region of interest" description="Disordered" evidence="11">
    <location>
        <begin position="207"/>
        <end position="258"/>
    </location>
</feature>
<dbReference type="SMART" id="SM00401">
    <property type="entry name" value="ZnF_GATA"/>
    <property type="match status" value="1"/>
</dbReference>
<keyword evidence="9" id="KW-0539">Nucleus</keyword>
<dbReference type="PANTHER" id="PTHR45658">
    <property type="entry name" value="GATA TRANSCRIPTION FACTOR"/>
    <property type="match status" value="1"/>
</dbReference>
<comment type="caution">
    <text evidence="13">The sequence shown here is derived from an EMBL/GenBank/DDBJ whole genome shotgun (WGS) entry which is preliminary data.</text>
</comment>
<evidence type="ECO:0000256" key="8">
    <source>
        <dbReference type="ARBA" id="ARBA00023163"/>
    </source>
</evidence>
<gene>
    <name evidence="13" type="ORF">CJ030_MR1G019564</name>
</gene>
<dbReference type="InterPro" id="IPR013088">
    <property type="entry name" value="Znf_NHR/GATA"/>
</dbReference>
<feature type="compositionally biased region" description="Polar residues" evidence="11">
    <location>
        <begin position="213"/>
        <end position="222"/>
    </location>
</feature>
<keyword evidence="2" id="KW-0479">Metal-binding</keyword>
<organism evidence="13 14">
    <name type="scientific">Morella rubra</name>
    <name type="common">Chinese bayberry</name>
    <dbReference type="NCBI Taxonomy" id="262757"/>
    <lineage>
        <taxon>Eukaryota</taxon>
        <taxon>Viridiplantae</taxon>
        <taxon>Streptophyta</taxon>
        <taxon>Embryophyta</taxon>
        <taxon>Tracheophyta</taxon>
        <taxon>Spermatophyta</taxon>
        <taxon>Magnoliopsida</taxon>
        <taxon>eudicotyledons</taxon>
        <taxon>Gunneridae</taxon>
        <taxon>Pentapetalae</taxon>
        <taxon>rosids</taxon>
        <taxon>fabids</taxon>
        <taxon>Fagales</taxon>
        <taxon>Myricaceae</taxon>
        <taxon>Morella</taxon>
    </lineage>
</organism>
<evidence type="ECO:0000256" key="1">
    <source>
        <dbReference type="ARBA" id="ARBA00005694"/>
    </source>
</evidence>
<evidence type="ECO:0000256" key="6">
    <source>
        <dbReference type="ARBA" id="ARBA00023125"/>
    </source>
</evidence>
<feature type="compositionally biased region" description="Basic residues" evidence="11">
    <location>
        <begin position="225"/>
        <end position="235"/>
    </location>
</feature>
<evidence type="ECO:0000313" key="14">
    <source>
        <dbReference type="Proteomes" id="UP000516437"/>
    </source>
</evidence>
<dbReference type="Pfam" id="PF00320">
    <property type="entry name" value="GATA"/>
    <property type="match status" value="1"/>
</dbReference>
<dbReference type="GO" id="GO:0005634">
    <property type="term" value="C:nucleus"/>
    <property type="evidence" value="ECO:0007669"/>
    <property type="project" value="TreeGrafter"/>
</dbReference>
<comment type="similarity">
    <text evidence="1">Belongs to the type IV zinc-finger family. Class A subfamily.</text>
</comment>
<accession>A0A6A1WR62</accession>
<dbReference type="FunFam" id="3.30.50.10:FF:000018">
    <property type="entry name" value="GATA transcription factor"/>
    <property type="match status" value="1"/>
</dbReference>
<evidence type="ECO:0000256" key="4">
    <source>
        <dbReference type="ARBA" id="ARBA00022833"/>
    </source>
</evidence>
<keyword evidence="6" id="KW-0238">DNA-binding</keyword>
<dbReference type="GO" id="GO:0006355">
    <property type="term" value="P:regulation of DNA-templated transcription"/>
    <property type="evidence" value="ECO:0007669"/>
    <property type="project" value="InterPro"/>
</dbReference>
<dbReference type="InterPro" id="IPR051140">
    <property type="entry name" value="GATA_TF"/>
</dbReference>
<evidence type="ECO:0000259" key="12">
    <source>
        <dbReference type="PROSITE" id="PS50114"/>
    </source>
</evidence>
<keyword evidence="7" id="KW-0010">Activator</keyword>
<protein>
    <submittedName>
        <fullName evidence="13">GATA transcription factor 11</fullName>
    </submittedName>
</protein>
<evidence type="ECO:0000256" key="11">
    <source>
        <dbReference type="SAM" id="MobiDB-lite"/>
    </source>
</evidence>
<keyword evidence="14" id="KW-1185">Reference proteome</keyword>
<keyword evidence="4" id="KW-0862">Zinc</keyword>
<dbReference type="PANTHER" id="PTHR45658:SF134">
    <property type="entry name" value="GATA TYPE ZINC FINGER TRANSCRIPTION FACTOR FAMILY PROTEIN"/>
    <property type="match status" value="1"/>
</dbReference>
<feature type="domain" description="GATA-type" evidence="12">
    <location>
        <begin position="253"/>
        <end position="289"/>
    </location>
</feature>
<reference evidence="13 14" key="1">
    <citation type="journal article" date="2019" name="Plant Biotechnol. J.">
        <title>The red bayberry genome and genetic basis of sex determination.</title>
        <authorList>
            <person name="Jia H.M."/>
            <person name="Jia H.J."/>
            <person name="Cai Q.L."/>
            <person name="Wang Y."/>
            <person name="Zhao H.B."/>
            <person name="Yang W.F."/>
            <person name="Wang G.Y."/>
            <person name="Li Y.H."/>
            <person name="Zhan D.L."/>
            <person name="Shen Y.T."/>
            <person name="Niu Q.F."/>
            <person name="Chang L."/>
            <person name="Qiu J."/>
            <person name="Zhao L."/>
            <person name="Xie H.B."/>
            <person name="Fu W.Y."/>
            <person name="Jin J."/>
            <person name="Li X.W."/>
            <person name="Jiao Y."/>
            <person name="Zhou C.C."/>
            <person name="Tu T."/>
            <person name="Chai C.Y."/>
            <person name="Gao J.L."/>
            <person name="Fan L.J."/>
            <person name="van de Weg E."/>
            <person name="Wang J.Y."/>
            <person name="Gao Z.S."/>
        </authorList>
    </citation>
    <scope>NUCLEOTIDE SEQUENCE [LARGE SCALE GENOMIC DNA]</scope>
    <source>
        <tissue evidence="13">Leaves</tissue>
    </source>
</reference>
<evidence type="ECO:0000256" key="10">
    <source>
        <dbReference type="PROSITE-ProRule" id="PRU00094"/>
    </source>
</evidence>
<evidence type="ECO:0000313" key="13">
    <source>
        <dbReference type="EMBL" id="KAB1226258.1"/>
    </source>
</evidence>